<reference evidence="2" key="1">
    <citation type="journal article" date="2019" name="Sci. Rep.">
        <title>Draft genome of Tanacetum cinerariifolium, the natural source of mosquito coil.</title>
        <authorList>
            <person name="Yamashiro T."/>
            <person name="Shiraishi A."/>
            <person name="Satake H."/>
            <person name="Nakayama K."/>
        </authorList>
    </citation>
    <scope>NUCLEOTIDE SEQUENCE</scope>
</reference>
<proteinExistence type="predicted"/>
<sequence>TTPHDVIDMMERQLSDGNEVQVKAHVSKLALSPVDEEEDQVTPVESERAFANMLRDQTNHVRSCLEKLDVMICEMRRVRSLVATTRCKEKKDNETECQVTVVESIEPCEEVEVKAHVSKLALSPVDEEEAQVTASKSRKPSEDLESQVTGNGTETCENSIKEDENQVSVDVS</sequence>
<feature type="region of interest" description="Disordered" evidence="1">
    <location>
        <begin position="123"/>
        <end position="172"/>
    </location>
</feature>
<accession>A0A699IPU9</accession>
<dbReference type="AlphaFoldDB" id="A0A699IPU9"/>
<dbReference type="EMBL" id="BKCJ010319814">
    <property type="protein sequence ID" value="GEZ75937.1"/>
    <property type="molecule type" value="Genomic_DNA"/>
</dbReference>
<evidence type="ECO:0000256" key="1">
    <source>
        <dbReference type="SAM" id="MobiDB-lite"/>
    </source>
</evidence>
<feature type="non-terminal residue" evidence="2">
    <location>
        <position position="1"/>
    </location>
</feature>
<protein>
    <submittedName>
        <fullName evidence="2">Uncharacterized protein</fullName>
    </submittedName>
</protein>
<evidence type="ECO:0000313" key="2">
    <source>
        <dbReference type="EMBL" id="GEZ75937.1"/>
    </source>
</evidence>
<comment type="caution">
    <text evidence="2">The sequence shown here is derived from an EMBL/GenBank/DDBJ whole genome shotgun (WGS) entry which is preliminary data.</text>
</comment>
<organism evidence="2">
    <name type="scientific">Tanacetum cinerariifolium</name>
    <name type="common">Dalmatian daisy</name>
    <name type="synonym">Chrysanthemum cinerariifolium</name>
    <dbReference type="NCBI Taxonomy" id="118510"/>
    <lineage>
        <taxon>Eukaryota</taxon>
        <taxon>Viridiplantae</taxon>
        <taxon>Streptophyta</taxon>
        <taxon>Embryophyta</taxon>
        <taxon>Tracheophyta</taxon>
        <taxon>Spermatophyta</taxon>
        <taxon>Magnoliopsida</taxon>
        <taxon>eudicotyledons</taxon>
        <taxon>Gunneridae</taxon>
        <taxon>Pentapetalae</taxon>
        <taxon>asterids</taxon>
        <taxon>campanulids</taxon>
        <taxon>Asterales</taxon>
        <taxon>Asteraceae</taxon>
        <taxon>Asteroideae</taxon>
        <taxon>Anthemideae</taxon>
        <taxon>Anthemidinae</taxon>
        <taxon>Tanacetum</taxon>
    </lineage>
</organism>
<gene>
    <name evidence="2" type="ORF">Tci_547910</name>
</gene>
<name>A0A699IPU9_TANCI</name>
<feature type="compositionally biased region" description="Polar residues" evidence="1">
    <location>
        <begin position="146"/>
        <end position="158"/>
    </location>
</feature>